<evidence type="ECO:0000313" key="3">
    <source>
        <dbReference type="Proteomes" id="UP000717328"/>
    </source>
</evidence>
<name>A0A9P7K7I6_9AGAR</name>
<feature type="compositionally biased region" description="Polar residues" evidence="1">
    <location>
        <begin position="24"/>
        <end position="42"/>
    </location>
</feature>
<evidence type="ECO:0000313" key="2">
    <source>
        <dbReference type="EMBL" id="KAG5639179.1"/>
    </source>
</evidence>
<feature type="compositionally biased region" description="Polar residues" evidence="1">
    <location>
        <begin position="244"/>
        <end position="259"/>
    </location>
</feature>
<reference evidence="2" key="1">
    <citation type="submission" date="2021-02" db="EMBL/GenBank/DDBJ databases">
        <authorList>
            <person name="Nieuwenhuis M."/>
            <person name="Van De Peppel L.J.J."/>
        </authorList>
    </citation>
    <scope>NUCLEOTIDE SEQUENCE</scope>
    <source>
        <strain evidence="2">D49</strain>
    </source>
</reference>
<evidence type="ECO:0000256" key="1">
    <source>
        <dbReference type="SAM" id="MobiDB-lite"/>
    </source>
</evidence>
<comment type="caution">
    <text evidence="2">The sequence shown here is derived from an EMBL/GenBank/DDBJ whole genome shotgun (WGS) entry which is preliminary data.</text>
</comment>
<sequence length="283" mass="31324">MNNPPSSLPEFPSPAALVNLKRTLPNNDQTISSAQPVASTSAGYRPSSRDFRLSETTQDFAHGPTGIGQPANNNRDKPQSDASNKQDYYSAVDMDKTSRARHAEIGQLSNRVAHSRSGFFTTVPFNTYSKKESESATHKNFATKNLYFDGRWYGNTENMAANASTGYQNRNYEIRHQNLIQCGKTPRQAVLRHDLLPLQSSLNNNFANQYGPQVLHQSNVAGWAPKNAQSGNFVPTHNLRTRPSYGNQNMGSRWNSSRQVNAPSGRYQLWGKNFPSGSLAAAT</sequence>
<gene>
    <name evidence="2" type="ORF">H0H81_006083</name>
</gene>
<dbReference type="AlphaFoldDB" id="A0A9P7K7I6"/>
<dbReference type="EMBL" id="JABCKI010005729">
    <property type="protein sequence ID" value="KAG5639179.1"/>
    <property type="molecule type" value="Genomic_DNA"/>
</dbReference>
<keyword evidence="3" id="KW-1185">Reference proteome</keyword>
<protein>
    <submittedName>
        <fullName evidence="2">Uncharacterized protein</fullName>
    </submittedName>
</protein>
<feature type="region of interest" description="Disordered" evidence="1">
    <location>
        <begin position="24"/>
        <end position="88"/>
    </location>
</feature>
<accession>A0A9P7K7I6</accession>
<proteinExistence type="predicted"/>
<feature type="region of interest" description="Disordered" evidence="1">
    <location>
        <begin position="226"/>
        <end position="259"/>
    </location>
</feature>
<organism evidence="2 3">
    <name type="scientific">Sphagnurus paluster</name>
    <dbReference type="NCBI Taxonomy" id="117069"/>
    <lineage>
        <taxon>Eukaryota</taxon>
        <taxon>Fungi</taxon>
        <taxon>Dikarya</taxon>
        <taxon>Basidiomycota</taxon>
        <taxon>Agaricomycotina</taxon>
        <taxon>Agaricomycetes</taxon>
        <taxon>Agaricomycetidae</taxon>
        <taxon>Agaricales</taxon>
        <taxon>Tricholomatineae</taxon>
        <taxon>Lyophyllaceae</taxon>
        <taxon>Sphagnurus</taxon>
    </lineage>
</organism>
<dbReference type="Proteomes" id="UP000717328">
    <property type="component" value="Unassembled WGS sequence"/>
</dbReference>
<reference evidence="2" key="2">
    <citation type="submission" date="2021-10" db="EMBL/GenBank/DDBJ databases">
        <title>Phylogenomics reveals ancestral predisposition of the termite-cultivated fungus Termitomyces towards a domesticated lifestyle.</title>
        <authorList>
            <person name="Auxier B."/>
            <person name="Grum-Grzhimaylo A."/>
            <person name="Cardenas M.E."/>
            <person name="Lodge J.D."/>
            <person name="Laessoe T."/>
            <person name="Pedersen O."/>
            <person name="Smith M.E."/>
            <person name="Kuyper T.W."/>
            <person name="Franco-Molano E.A."/>
            <person name="Baroni T.J."/>
            <person name="Aanen D.K."/>
        </authorList>
    </citation>
    <scope>NUCLEOTIDE SEQUENCE</scope>
    <source>
        <strain evidence="2">D49</strain>
    </source>
</reference>